<dbReference type="OrthoDB" id="282393at2"/>
<dbReference type="InterPro" id="IPR016920">
    <property type="entry name" value="UCP029477"/>
</dbReference>
<dbReference type="Proteomes" id="UP000244450">
    <property type="component" value="Unassembled WGS sequence"/>
</dbReference>
<comment type="caution">
    <text evidence="2">The sequence shown here is derived from an EMBL/GenBank/DDBJ whole genome shotgun (WGS) entry which is preliminary data.</text>
</comment>
<gene>
    <name evidence="2" type="ORF">DCC81_03200</name>
</gene>
<evidence type="ECO:0000313" key="3">
    <source>
        <dbReference type="Proteomes" id="UP000244450"/>
    </source>
</evidence>
<proteinExistence type="predicted"/>
<protein>
    <submittedName>
        <fullName evidence="2">Aldehyde dehydrogenase</fullName>
    </submittedName>
</protein>
<dbReference type="Gene3D" id="1.20.1260.10">
    <property type="match status" value="1"/>
</dbReference>
<keyword evidence="3" id="KW-1185">Reference proteome</keyword>
<reference evidence="2 3" key="1">
    <citation type="submission" date="2018-04" db="EMBL/GenBank/DDBJ databases">
        <title>Chitinophaga fuyangensis sp. nov., isolated from soil in a chemical factory.</title>
        <authorList>
            <person name="Chen K."/>
        </authorList>
    </citation>
    <scope>NUCLEOTIDE SEQUENCE [LARGE SCALE GENOMIC DNA]</scope>
    <source>
        <strain evidence="2 3">LY-1</strain>
    </source>
</reference>
<dbReference type="InterPro" id="IPR019052">
    <property type="entry name" value="DUF2383"/>
</dbReference>
<dbReference type="InterPro" id="IPR009078">
    <property type="entry name" value="Ferritin-like_SF"/>
</dbReference>
<dbReference type="InterPro" id="IPR012347">
    <property type="entry name" value="Ferritin-like"/>
</dbReference>
<name>A0A2T7BLE6_9BACT</name>
<evidence type="ECO:0000259" key="1">
    <source>
        <dbReference type="Pfam" id="PF09537"/>
    </source>
</evidence>
<organism evidence="2 3">
    <name type="scientific">Chitinophaga parva</name>
    <dbReference type="NCBI Taxonomy" id="2169414"/>
    <lineage>
        <taxon>Bacteria</taxon>
        <taxon>Pseudomonadati</taxon>
        <taxon>Bacteroidota</taxon>
        <taxon>Chitinophagia</taxon>
        <taxon>Chitinophagales</taxon>
        <taxon>Chitinophagaceae</taxon>
        <taxon>Chitinophaga</taxon>
    </lineage>
</organism>
<dbReference type="AlphaFoldDB" id="A0A2T7BLE6"/>
<dbReference type="NCBIfam" id="TIGR02284">
    <property type="entry name" value="PA2169 family four-helix-bundle protein"/>
    <property type="match status" value="1"/>
</dbReference>
<accession>A0A2T7BLE6</accession>
<dbReference type="Pfam" id="PF09537">
    <property type="entry name" value="DUF2383"/>
    <property type="match status" value="1"/>
</dbReference>
<feature type="domain" description="DUF2383" evidence="1">
    <location>
        <begin position="7"/>
        <end position="115"/>
    </location>
</feature>
<evidence type="ECO:0000313" key="2">
    <source>
        <dbReference type="EMBL" id="PUZ28505.1"/>
    </source>
</evidence>
<dbReference type="SUPFAM" id="SSF47240">
    <property type="entry name" value="Ferritin-like"/>
    <property type="match status" value="1"/>
</dbReference>
<dbReference type="InterPro" id="IPR011971">
    <property type="entry name" value="CHP02284"/>
</dbReference>
<dbReference type="RefSeq" id="WP_108685143.1">
    <property type="nucleotide sequence ID" value="NZ_QCYK01000001.1"/>
</dbReference>
<dbReference type="PIRSF" id="PIRSF029477">
    <property type="entry name" value="UCP029477"/>
    <property type="match status" value="1"/>
</dbReference>
<dbReference type="EMBL" id="QCYK01000001">
    <property type="protein sequence ID" value="PUZ28505.1"/>
    <property type="molecule type" value="Genomic_DNA"/>
</dbReference>
<sequence>MATYEKATEVLNDLVKINNDRVEGYEKAIVQTNEVDLKTLFTQMADESRKYVMELNQQLRNWGKDVQTETTASGKIYRTWMDVKRTFTGNDRHAILASCEYGEDAAQRAYEEALATEEPLPNELRELITRQKASLKRSHDIIKQQRDLEKVNS</sequence>